<dbReference type="Gene3D" id="6.20.150.10">
    <property type="match status" value="1"/>
</dbReference>
<dbReference type="NCBIfam" id="TIGR01644">
    <property type="entry name" value="phage_P2_V"/>
    <property type="match status" value="1"/>
</dbReference>
<evidence type="ECO:0000313" key="1">
    <source>
        <dbReference type="EMBL" id="SBV94163.1"/>
    </source>
</evidence>
<organism evidence="1">
    <name type="scientific">uncultured Alphaproteobacteria bacterium</name>
    <dbReference type="NCBI Taxonomy" id="91750"/>
    <lineage>
        <taxon>Bacteria</taxon>
        <taxon>Pseudomonadati</taxon>
        <taxon>Pseudomonadota</taxon>
        <taxon>Alphaproteobacteria</taxon>
        <taxon>environmental samples</taxon>
    </lineage>
</organism>
<gene>
    <name evidence="1" type="ORF">KL86APRO_10477</name>
</gene>
<dbReference type="AlphaFoldDB" id="A0A212J3Z5"/>
<accession>A0A212J3Z5</accession>
<sequence length="219" mass="22724">MSLAQSEISRLLDNVIQFGTIAEVDDANRRVRLVLSGRRTGWLPYPCEIGQNFRRWRPLRVGTQVVAGCPSGNPANAVILQILYTDALPPPSTDSAVDLIQWNDGSRVKYDSAAKRMEVVSVGDLAATSTKDLTANAGGNLTATAGGNAAIAAGAVASITAPAITLNATRGGKGAATMNGSFRLKGDFEIEGDVAVTGNIDATGSILAGGENSNHHSHP</sequence>
<reference evidence="1" key="1">
    <citation type="submission" date="2016-04" db="EMBL/GenBank/DDBJ databases">
        <authorList>
            <person name="Evans L.H."/>
            <person name="Alamgir A."/>
            <person name="Owens N."/>
            <person name="Weber N.D."/>
            <person name="Virtaneva K."/>
            <person name="Barbian K."/>
            <person name="Babar A."/>
            <person name="Rosenke K."/>
        </authorList>
    </citation>
    <scope>NUCLEOTIDE SEQUENCE</scope>
    <source>
        <strain evidence="1">86</strain>
    </source>
</reference>
<dbReference type="InterPro" id="IPR037026">
    <property type="entry name" value="Vgr_OB-fold_dom_sf"/>
</dbReference>
<dbReference type="EMBL" id="FLUO01000001">
    <property type="protein sequence ID" value="SBV94163.1"/>
    <property type="molecule type" value="Genomic_DNA"/>
</dbReference>
<dbReference type="InterPro" id="IPR013046">
    <property type="entry name" value="GpV/Gp45"/>
</dbReference>
<dbReference type="Gene3D" id="2.40.50.230">
    <property type="entry name" value="Gp5 N-terminal domain"/>
    <property type="match status" value="1"/>
</dbReference>
<protein>
    <submittedName>
        <fullName evidence="1">Putative Phage baseplate assembly protein</fullName>
    </submittedName>
</protein>
<proteinExistence type="predicted"/>
<name>A0A212J3Z5_9PROT</name>